<comment type="caution">
    <text evidence="8">The sequence shown here is derived from an EMBL/GenBank/DDBJ whole genome shotgun (WGS) entry which is preliminary data.</text>
</comment>
<evidence type="ECO:0000256" key="1">
    <source>
        <dbReference type="ARBA" id="ARBA00004651"/>
    </source>
</evidence>
<feature type="transmembrane region" description="Helical" evidence="7">
    <location>
        <begin position="78"/>
        <end position="104"/>
    </location>
</feature>
<feature type="transmembrane region" description="Helical" evidence="7">
    <location>
        <begin position="289"/>
        <end position="307"/>
    </location>
</feature>
<keyword evidence="5 7" id="KW-1133">Transmembrane helix</keyword>
<accession>A0ABV4YC08</accession>
<reference evidence="8 9" key="1">
    <citation type="submission" date="2024-09" db="EMBL/GenBank/DDBJ databases">
        <title>Floridaenema gen nov. (Aerosakkonemataceae, Aerosakkonematales ord. nov., Cyanobacteria) from benthic tropical and subtropical fresh waters, with the description of four new species.</title>
        <authorList>
            <person name="Moretto J.A."/>
            <person name="Berthold D.E."/>
            <person name="Lefler F.W."/>
            <person name="Huang I.-S."/>
            <person name="Laughinghouse H. IV."/>
        </authorList>
    </citation>
    <scope>NUCLEOTIDE SEQUENCE [LARGE SCALE GENOMIC DNA]</scope>
    <source>
        <strain evidence="8 9">BLCC-F154</strain>
    </source>
</reference>
<evidence type="ECO:0000256" key="7">
    <source>
        <dbReference type="SAM" id="Phobius"/>
    </source>
</evidence>
<evidence type="ECO:0000256" key="4">
    <source>
        <dbReference type="ARBA" id="ARBA00022692"/>
    </source>
</evidence>
<dbReference type="Proteomes" id="UP001576776">
    <property type="component" value="Unassembled WGS sequence"/>
</dbReference>
<keyword evidence="4 7" id="KW-0812">Transmembrane</keyword>
<dbReference type="PIRSF" id="PIRSF004810">
    <property type="entry name" value="ChrA"/>
    <property type="match status" value="1"/>
</dbReference>
<evidence type="ECO:0000313" key="9">
    <source>
        <dbReference type="Proteomes" id="UP001576776"/>
    </source>
</evidence>
<sequence>MNNLTIDRQTEIAKLFFKLGIIGFGGPAVHISIMEDEVVKRRQWLTREQFLDILGATNLIPGPNSTEMAIHIGYIRGGWLGLIIAGVCFIVPAVTITAIFAWIYVKFGQLPQVTPFLSGIKPVVLAIILNAIWRLGKSAFKSRKMWLIAIPVAGATWLGLNEAIALLLGGFLGMFWLQISDKFNQPNNNLNSLLITLPFSTLLAKVTPFPKPENIPLWQLGLFFLKVGSVLFGGGYLLIAFLEGELVGQYHWLTKQQLLDAIAVGQFTPGPILSTATFIGYVISGIPGAIVATIGIFLPSFLFVLILNPLIPLLRNSQWTAAFLDAVNVSAVALMAVVILRLATVTLVDPIAILLAIIAAILTIGYHVNPAWLVLGGGFIGWLLSVLIKL</sequence>
<name>A0ABV4YC08_9CYAN</name>
<organism evidence="8 9">
    <name type="scientific">Floridaenema fluviatile BLCC-F154</name>
    <dbReference type="NCBI Taxonomy" id="3153640"/>
    <lineage>
        <taxon>Bacteria</taxon>
        <taxon>Bacillati</taxon>
        <taxon>Cyanobacteriota</taxon>
        <taxon>Cyanophyceae</taxon>
        <taxon>Oscillatoriophycideae</taxon>
        <taxon>Aerosakkonematales</taxon>
        <taxon>Aerosakkonemataceae</taxon>
        <taxon>Floridanema</taxon>
        <taxon>Floridanema fluviatile</taxon>
    </lineage>
</organism>
<feature type="transmembrane region" description="Helical" evidence="7">
    <location>
        <begin position="116"/>
        <end position="133"/>
    </location>
</feature>
<feature type="transmembrane region" description="Helical" evidence="7">
    <location>
        <begin position="262"/>
        <end position="282"/>
    </location>
</feature>
<dbReference type="PANTHER" id="PTHR33567">
    <property type="entry name" value="CHROMATE ION TRANSPORTER (EUROFUNG)"/>
    <property type="match status" value="1"/>
</dbReference>
<protein>
    <submittedName>
        <fullName evidence="8">Chromate efflux transporter</fullName>
    </submittedName>
</protein>
<dbReference type="InterPro" id="IPR003370">
    <property type="entry name" value="Chromate_transpt"/>
</dbReference>
<dbReference type="Pfam" id="PF02417">
    <property type="entry name" value="Chromate_transp"/>
    <property type="match status" value="2"/>
</dbReference>
<dbReference type="PANTHER" id="PTHR33567:SF3">
    <property type="entry name" value="CHROMATE ION TRANSPORTER (EUROFUNG)"/>
    <property type="match status" value="1"/>
</dbReference>
<feature type="transmembrane region" description="Helical" evidence="7">
    <location>
        <begin position="220"/>
        <end position="242"/>
    </location>
</feature>
<evidence type="ECO:0000256" key="5">
    <source>
        <dbReference type="ARBA" id="ARBA00022989"/>
    </source>
</evidence>
<evidence type="ECO:0000256" key="2">
    <source>
        <dbReference type="ARBA" id="ARBA00005262"/>
    </source>
</evidence>
<evidence type="ECO:0000256" key="3">
    <source>
        <dbReference type="ARBA" id="ARBA00022475"/>
    </source>
</evidence>
<dbReference type="EMBL" id="JBHFNS010000052">
    <property type="protein sequence ID" value="MFB2936046.1"/>
    <property type="molecule type" value="Genomic_DNA"/>
</dbReference>
<keyword evidence="6 7" id="KW-0472">Membrane</keyword>
<feature type="transmembrane region" description="Helical" evidence="7">
    <location>
        <begin position="371"/>
        <end position="388"/>
    </location>
</feature>
<feature type="transmembrane region" description="Helical" evidence="7">
    <location>
        <begin position="347"/>
        <end position="365"/>
    </location>
</feature>
<feature type="transmembrane region" description="Helical" evidence="7">
    <location>
        <begin position="12"/>
        <end position="33"/>
    </location>
</feature>
<comment type="similarity">
    <text evidence="2">Belongs to the chromate ion transporter (CHR) (TC 2.A.51) family.</text>
</comment>
<dbReference type="NCBIfam" id="TIGR00937">
    <property type="entry name" value="2A51"/>
    <property type="match status" value="1"/>
</dbReference>
<evidence type="ECO:0000313" key="8">
    <source>
        <dbReference type="EMBL" id="MFB2936046.1"/>
    </source>
</evidence>
<keyword evidence="3" id="KW-1003">Cell membrane</keyword>
<feature type="transmembrane region" description="Helical" evidence="7">
    <location>
        <begin position="319"/>
        <end position="340"/>
    </location>
</feature>
<feature type="transmembrane region" description="Helical" evidence="7">
    <location>
        <begin position="145"/>
        <end position="178"/>
    </location>
</feature>
<keyword evidence="9" id="KW-1185">Reference proteome</keyword>
<dbReference type="InterPro" id="IPR014047">
    <property type="entry name" value="Chr_Tranpt_l_chain"/>
</dbReference>
<gene>
    <name evidence="8" type="primary">chrA</name>
    <name evidence="8" type="ORF">ACE1B6_12400</name>
</gene>
<dbReference type="RefSeq" id="WP_413257546.1">
    <property type="nucleotide sequence ID" value="NZ_JBHFNS010000052.1"/>
</dbReference>
<comment type="subcellular location">
    <subcellularLocation>
        <location evidence="1">Cell membrane</location>
        <topology evidence="1">Multi-pass membrane protein</topology>
    </subcellularLocation>
</comment>
<evidence type="ECO:0000256" key="6">
    <source>
        <dbReference type="ARBA" id="ARBA00023136"/>
    </source>
</evidence>
<proteinExistence type="inferred from homology"/>